<dbReference type="GO" id="GO:0005763">
    <property type="term" value="C:mitochondrial small ribosomal subunit"/>
    <property type="evidence" value="ECO:0007669"/>
    <property type="project" value="TreeGrafter"/>
</dbReference>
<evidence type="ECO:0000256" key="4">
    <source>
        <dbReference type="HAMAP-Rule" id="MF_00270"/>
    </source>
</evidence>
<gene>
    <name evidence="4 6" type="primary">rps18</name>
</gene>
<dbReference type="PROSITE" id="PS00057">
    <property type="entry name" value="RIBOSOMAL_S18"/>
    <property type="match status" value="1"/>
</dbReference>
<comment type="similarity">
    <text evidence="1 4 5">Belongs to the bacterial ribosomal protein bS18 family.</text>
</comment>
<dbReference type="AlphaFoldDB" id="A0A1Z1M634"/>
<keyword evidence="6" id="KW-0150">Chloroplast</keyword>
<dbReference type="NCBIfam" id="TIGR00165">
    <property type="entry name" value="S18"/>
    <property type="match status" value="1"/>
</dbReference>
<dbReference type="SUPFAM" id="SSF46911">
    <property type="entry name" value="Ribosomal protein S18"/>
    <property type="match status" value="1"/>
</dbReference>
<evidence type="ECO:0000256" key="2">
    <source>
        <dbReference type="ARBA" id="ARBA00022980"/>
    </source>
</evidence>
<dbReference type="EMBL" id="MF101418">
    <property type="protein sequence ID" value="ARW61456.1"/>
    <property type="molecule type" value="Genomic_DNA"/>
</dbReference>
<dbReference type="Gene3D" id="4.10.640.10">
    <property type="entry name" value="Ribosomal protein S18"/>
    <property type="match status" value="1"/>
</dbReference>
<keyword evidence="4" id="KW-0694">RNA-binding</keyword>
<protein>
    <recommendedName>
        <fullName evidence="4">Small ribosomal subunit protein bS18c</fullName>
    </recommendedName>
</protein>
<proteinExistence type="inferred from homology"/>
<evidence type="ECO:0000256" key="3">
    <source>
        <dbReference type="ARBA" id="ARBA00023274"/>
    </source>
</evidence>
<dbReference type="Pfam" id="PF01084">
    <property type="entry name" value="Ribosomal_S18"/>
    <property type="match status" value="1"/>
</dbReference>
<dbReference type="GO" id="GO:0009507">
    <property type="term" value="C:chloroplast"/>
    <property type="evidence" value="ECO:0007669"/>
    <property type="project" value="UniProtKB-SubCell"/>
</dbReference>
<keyword evidence="4" id="KW-0699">rRNA-binding</keyword>
<dbReference type="InterPro" id="IPR001648">
    <property type="entry name" value="Ribosomal_bS18"/>
</dbReference>
<name>A0A1Z1M634_9FLOR</name>
<dbReference type="GO" id="GO:0003735">
    <property type="term" value="F:structural constituent of ribosome"/>
    <property type="evidence" value="ECO:0007669"/>
    <property type="project" value="InterPro"/>
</dbReference>
<dbReference type="GO" id="GO:0006412">
    <property type="term" value="P:translation"/>
    <property type="evidence" value="ECO:0007669"/>
    <property type="project" value="UniProtKB-UniRule"/>
</dbReference>
<reference evidence="6" key="1">
    <citation type="journal article" date="2017" name="J. Phycol.">
        <title>Analysis of chloroplast genomes and a supermatrix inform reclassification of the Rhodomelaceae (Rhodophyta).</title>
        <authorList>
            <person name="Diaz-Tapia P."/>
            <person name="Maggs C.A."/>
            <person name="West J.A."/>
            <person name="Verbruggen H."/>
        </authorList>
    </citation>
    <scope>NUCLEOTIDE SEQUENCE</scope>
    <source>
        <strain evidence="6">JW3535</strain>
    </source>
</reference>
<dbReference type="GeneID" id="33354503"/>
<evidence type="ECO:0000256" key="1">
    <source>
        <dbReference type="ARBA" id="ARBA00005589"/>
    </source>
</evidence>
<dbReference type="HAMAP" id="MF_00270">
    <property type="entry name" value="Ribosomal_bS18"/>
    <property type="match status" value="1"/>
</dbReference>
<geneLocation type="chloroplast" evidence="6"/>
<dbReference type="GO" id="GO:0070181">
    <property type="term" value="F:small ribosomal subunit rRNA binding"/>
    <property type="evidence" value="ECO:0007669"/>
    <property type="project" value="TreeGrafter"/>
</dbReference>
<dbReference type="RefSeq" id="YP_009392894.1">
    <property type="nucleotide sequence ID" value="NC_035265.1"/>
</dbReference>
<keyword evidence="6" id="KW-0934">Plastid</keyword>
<dbReference type="PANTHER" id="PTHR13479">
    <property type="entry name" value="30S RIBOSOMAL PROTEIN S18"/>
    <property type="match status" value="1"/>
</dbReference>
<evidence type="ECO:0000256" key="5">
    <source>
        <dbReference type="RuleBase" id="RU003910"/>
    </source>
</evidence>
<organism evidence="6">
    <name type="scientific">Caloglossa intermedia</name>
    <dbReference type="NCBI Taxonomy" id="100879"/>
    <lineage>
        <taxon>Eukaryota</taxon>
        <taxon>Rhodophyta</taxon>
        <taxon>Florideophyceae</taxon>
        <taxon>Rhodymeniophycidae</taxon>
        <taxon>Ceramiales</taxon>
        <taxon>Delesseriaceae</taxon>
        <taxon>Caloglossa</taxon>
    </lineage>
</organism>
<keyword evidence="3 4" id="KW-0687">Ribonucleoprotein</keyword>
<dbReference type="InterPro" id="IPR018275">
    <property type="entry name" value="Ribosomal_bS18_CS"/>
</dbReference>
<dbReference type="InterPro" id="IPR036870">
    <property type="entry name" value="Ribosomal_bS18_sf"/>
</dbReference>
<dbReference type="PANTHER" id="PTHR13479:SF40">
    <property type="entry name" value="SMALL RIBOSOMAL SUBUNIT PROTEIN BS18M"/>
    <property type="match status" value="1"/>
</dbReference>
<comment type="subunit">
    <text evidence="4">Part of the 30S ribosomal subunit.</text>
</comment>
<sequence>MNSSDKYNYFIKQGEMLDYKDIDTLKKYLNEQGKILSRRSTGLHTKKQKQVSRSIKKARILGLLPFLNRN</sequence>
<accession>A0A1Z1M634</accession>
<comment type="subcellular location">
    <subcellularLocation>
        <location evidence="4">Plastid</location>
        <location evidence="4">Chloroplast</location>
    </subcellularLocation>
</comment>
<evidence type="ECO:0000313" key="6">
    <source>
        <dbReference type="EMBL" id="ARW61456.1"/>
    </source>
</evidence>
<dbReference type="PRINTS" id="PR00974">
    <property type="entry name" value="RIBOSOMALS18"/>
</dbReference>
<keyword evidence="2 4" id="KW-0689">Ribosomal protein</keyword>